<accession>A0AA35NYF2</accession>
<protein>
    <submittedName>
        <fullName evidence="1">Uncharacterized protein</fullName>
    </submittedName>
</protein>
<dbReference type="AlphaFoldDB" id="A0AA35NYF2"/>
<sequence length="66" mass="7481">MRDASCTSLLPWRGSLSPRDALCDLSEFCNKAGEKQRHLLPLLHLLDANIRKRSSNVWCEARLSSI</sequence>
<proteinExistence type="predicted"/>
<name>A0AA35NYF2_9SAUR</name>
<gene>
    <name evidence="1" type="ORF">PODLI_1B039393</name>
</gene>
<dbReference type="EMBL" id="OX395127">
    <property type="protein sequence ID" value="CAI5766150.1"/>
    <property type="molecule type" value="Genomic_DNA"/>
</dbReference>
<reference evidence="1" key="1">
    <citation type="submission" date="2022-12" db="EMBL/GenBank/DDBJ databases">
        <authorList>
            <person name="Alioto T."/>
            <person name="Alioto T."/>
            <person name="Gomez Garrido J."/>
        </authorList>
    </citation>
    <scope>NUCLEOTIDE SEQUENCE</scope>
</reference>
<evidence type="ECO:0000313" key="2">
    <source>
        <dbReference type="Proteomes" id="UP001178461"/>
    </source>
</evidence>
<dbReference type="Proteomes" id="UP001178461">
    <property type="component" value="Chromosome 2"/>
</dbReference>
<keyword evidence="2" id="KW-1185">Reference proteome</keyword>
<organism evidence="1 2">
    <name type="scientific">Podarcis lilfordi</name>
    <name type="common">Lilford's wall lizard</name>
    <dbReference type="NCBI Taxonomy" id="74358"/>
    <lineage>
        <taxon>Eukaryota</taxon>
        <taxon>Metazoa</taxon>
        <taxon>Chordata</taxon>
        <taxon>Craniata</taxon>
        <taxon>Vertebrata</taxon>
        <taxon>Euteleostomi</taxon>
        <taxon>Lepidosauria</taxon>
        <taxon>Squamata</taxon>
        <taxon>Bifurcata</taxon>
        <taxon>Unidentata</taxon>
        <taxon>Episquamata</taxon>
        <taxon>Laterata</taxon>
        <taxon>Lacertibaenia</taxon>
        <taxon>Lacertidae</taxon>
        <taxon>Podarcis</taxon>
    </lineage>
</organism>
<evidence type="ECO:0000313" key="1">
    <source>
        <dbReference type="EMBL" id="CAI5766150.1"/>
    </source>
</evidence>